<feature type="compositionally biased region" description="Acidic residues" evidence="2">
    <location>
        <begin position="266"/>
        <end position="275"/>
    </location>
</feature>
<protein>
    <submittedName>
        <fullName evidence="3">Uncharacterized protein</fullName>
    </submittedName>
</protein>
<feature type="compositionally biased region" description="Basic residues" evidence="2">
    <location>
        <begin position="69"/>
        <end position="79"/>
    </location>
</feature>
<feature type="non-terminal residue" evidence="3">
    <location>
        <position position="285"/>
    </location>
</feature>
<keyword evidence="4" id="KW-1185">Reference proteome</keyword>
<accession>A0AA38P3B3</accession>
<feature type="region of interest" description="Disordered" evidence="2">
    <location>
        <begin position="1"/>
        <end position="84"/>
    </location>
</feature>
<evidence type="ECO:0000313" key="4">
    <source>
        <dbReference type="Proteomes" id="UP001163846"/>
    </source>
</evidence>
<dbReference type="AlphaFoldDB" id="A0AA38P3B3"/>
<dbReference type="EMBL" id="MU806402">
    <property type="protein sequence ID" value="KAJ3835533.1"/>
    <property type="molecule type" value="Genomic_DNA"/>
</dbReference>
<sequence length="285" mass="32443">MTDTTGLYSPSDDSEGPVLRDFVDETLAHEHDPHEGSPRSELLSTTHGHGAPSHGTGSQAAVGMLKESRPRRGPSHRYRRERESTYKGLGHRELLSLLIEHEYESSKMRKTLYMVFSQLEAETQRAAEAESQVKVYRDRFQQLNADKVAAERESRTLEEELTLYKIQYDLAQKEISKARETVLNLQTELGSAEEVAKKARGDARRVKEALDVWKAREEGRRQGFEAGWKRARAEFGIGNAQHVIEYDNEYPVNFPPLEPTSFMNDDTSETQDGEDTISYRTFPPP</sequence>
<name>A0AA38P3B3_9AGAR</name>
<reference evidence="3" key="1">
    <citation type="submission" date="2022-08" db="EMBL/GenBank/DDBJ databases">
        <authorList>
            <consortium name="DOE Joint Genome Institute"/>
            <person name="Min B."/>
            <person name="Riley R."/>
            <person name="Sierra-Patev S."/>
            <person name="Naranjo-Ortiz M."/>
            <person name="Looney B."/>
            <person name="Konkel Z."/>
            <person name="Slot J.C."/>
            <person name="Sakamoto Y."/>
            <person name="Steenwyk J.L."/>
            <person name="Rokas A."/>
            <person name="Carro J."/>
            <person name="Camarero S."/>
            <person name="Ferreira P."/>
            <person name="Molpeceres G."/>
            <person name="Ruiz-Duenas F.J."/>
            <person name="Serrano A."/>
            <person name="Henrissat B."/>
            <person name="Drula E."/>
            <person name="Hughes K.W."/>
            <person name="Mata J.L."/>
            <person name="Ishikawa N.K."/>
            <person name="Vargas-Isla R."/>
            <person name="Ushijima S."/>
            <person name="Smith C.A."/>
            <person name="Ahrendt S."/>
            <person name="Andreopoulos W."/>
            <person name="He G."/>
            <person name="Labutti K."/>
            <person name="Lipzen A."/>
            <person name="Ng V."/>
            <person name="Sandor L."/>
            <person name="Barry K."/>
            <person name="Martinez A.T."/>
            <person name="Xiao Y."/>
            <person name="Gibbons J.G."/>
            <person name="Terashima K."/>
            <person name="Hibbett D.S."/>
            <person name="Grigoriev I.V."/>
        </authorList>
    </citation>
    <scope>NUCLEOTIDE SEQUENCE</scope>
    <source>
        <strain evidence="3">TFB9207</strain>
    </source>
</reference>
<proteinExistence type="predicted"/>
<evidence type="ECO:0000313" key="3">
    <source>
        <dbReference type="EMBL" id="KAJ3835533.1"/>
    </source>
</evidence>
<feature type="region of interest" description="Disordered" evidence="2">
    <location>
        <begin position="255"/>
        <end position="285"/>
    </location>
</feature>
<feature type="coiled-coil region" evidence="1">
    <location>
        <begin position="119"/>
        <end position="195"/>
    </location>
</feature>
<evidence type="ECO:0000256" key="2">
    <source>
        <dbReference type="SAM" id="MobiDB-lite"/>
    </source>
</evidence>
<feature type="compositionally biased region" description="Basic and acidic residues" evidence="2">
    <location>
        <begin position="21"/>
        <end position="38"/>
    </location>
</feature>
<gene>
    <name evidence="3" type="ORF">F5878DRAFT_304520</name>
</gene>
<organism evidence="3 4">
    <name type="scientific">Lentinula raphanica</name>
    <dbReference type="NCBI Taxonomy" id="153919"/>
    <lineage>
        <taxon>Eukaryota</taxon>
        <taxon>Fungi</taxon>
        <taxon>Dikarya</taxon>
        <taxon>Basidiomycota</taxon>
        <taxon>Agaricomycotina</taxon>
        <taxon>Agaricomycetes</taxon>
        <taxon>Agaricomycetidae</taxon>
        <taxon>Agaricales</taxon>
        <taxon>Marasmiineae</taxon>
        <taxon>Omphalotaceae</taxon>
        <taxon>Lentinula</taxon>
    </lineage>
</organism>
<comment type="caution">
    <text evidence="3">The sequence shown here is derived from an EMBL/GenBank/DDBJ whole genome shotgun (WGS) entry which is preliminary data.</text>
</comment>
<evidence type="ECO:0000256" key="1">
    <source>
        <dbReference type="SAM" id="Coils"/>
    </source>
</evidence>
<keyword evidence="1" id="KW-0175">Coiled coil</keyword>
<dbReference type="Proteomes" id="UP001163846">
    <property type="component" value="Unassembled WGS sequence"/>
</dbReference>